<gene>
    <name evidence="1" type="ORF">LEMA_uP046950.1</name>
</gene>
<evidence type="ECO:0000313" key="2">
    <source>
        <dbReference type="Proteomes" id="UP000002668"/>
    </source>
</evidence>
<name>E5R519_LEPMJ</name>
<dbReference type="EMBL" id="FP929083">
    <property type="protein sequence ID" value="CBX91989.1"/>
    <property type="molecule type" value="Genomic_DNA"/>
</dbReference>
<dbReference type="InParanoid" id="E5R519"/>
<protein>
    <submittedName>
        <fullName evidence="1">Predicted protein</fullName>
    </submittedName>
</protein>
<accession>E5R519</accession>
<dbReference type="Proteomes" id="UP000002668">
    <property type="component" value="Genome"/>
</dbReference>
<evidence type="ECO:0000313" key="1">
    <source>
        <dbReference type="EMBL" id="CBX91989.1"/>
    </source>
</evidence>
<dbReference type="VEuPathDB" id="FungiDB:LEMA_uP046950.1"/>
<organism evidence="2">
    <name type="scientific">Leptosphaeria maculans (strain JN3 / isolate v23.1.3 / race Av1-4-5-6-7-8)</name>
    <name type="common">Blackleg fungus</name>
    <name type="synonym">Phoma lingam</name>
    <dbReference type="NCBI Taxonomy" id="985895"/>
    <lineage>
        <taxon>Eukaryota</taxon>
        <taxon>Fungi</taxon>
        <taxon>Dikarya</taxon>
        <taxon>Ascomycota</taxon>
        <taxon>Pezizomycotina</taxon>
        <taxon>Dothideomycetes</taxon>
        <taxon>Pleosporomycetidae</taxon>
        <taxon>Pleosporales</taxon>
        <taxon>Pleosporineae</taxon>
        <taxon>Leptosphaeriaceae</taxon>
        <taxon>Plenodomus</taxon>
        <taxon>Plenodomus lingam/Leptosphaeria maculans species complex</taxon>
    </lineage>
</organism>
<sequence length="64" mass="7275">MMSWYLTTLLLQSKMRSFHCLILSSRHSDPNQVLILNSSFKSGSDILGSHQLNKPKYFLGFIGS</sequence>
<keyword evidence="2" id="KW-1185">Reference proteome</keyword>
<dbReference type="HOGENOM" id="CLU_2868069_0_0_1"/>
<reference evidence="2" key="1">
    <citation type="journal article" date="2011" name="Nat. Commun.">
        <title>Effector diversification within compartments of the Leptosphaeria maculans genome affected by Repeat-Induced Point mutations.</title>
        <authorList>
            <person name="Rouxel T."/>
            <person name="Grandaubert J."/>
            <person name="Hane J.K."/>
            <person name="Hoede C."/>
            <person name="van de Wouw A.P."/>
            <person name="Couloux A."/>
            <person name="Dominguez V."/>
            <person name="Anthouard V."/>
            <person name="Bally P."/>
            <person name="Bourras S."/>
            <person name="Cozijnsen A.J."/>
            <person name="Ciuffetti L.M."/>
            <person name="Degrave A."/>
            <person name="Dilmaghani A."/>
            <person name="Duret L."/>
            <person name="Fudal I."/>
            <person name="Goodwin S.B."/>
            <person name="Gout L."/>
            <person name="Glaser N."/>
            <person name="Linglin J."/>
            <person name="Kema G.H.J."/>
            <person name="Lapalu N."/>
            <person name="Lawrence C.B."/>
            <person name="May K."/>
            <person name="Meyer M."/>
            <person name="Ollivier B."/>
            <person name="Poulain J."/>
            <person name="Schoch C.L."/>
            <person name="Simon A."/>
            <person name="Spatafora J.W."/>
            <person name="Stachowiak A."/>
            <person name="Turgeon B.G."/>
            <person name="Tyler B.M."/>
            <person name="Vincent D."/>
            <person name="Weissenbach J."/>
            <person name="Amselem J."/>
            <person name="Quesneville H."/>
            <person name="Oliver R.P."/>
            <person name="Wincker P."/>
            <person name="Balesdent M.-H."/>
            <person name="Howlett B.J."/>
        </authorList>
    </citation>
    <scope>NUCLEOTIDE SEQUENCE [LARGE SCALE GENOMIC DNA]</scope>
    <source>
        <strain evidence="2">JN3 / isolate v23.1.3 / race Av1-4-5-6-7-8</strain>
    </source>
</reference>
<proteinExistence type="predicted"/>
<dbReference type="AlphaFoldDB" id="E5R519"/>